<name>U1QJF6_9ACTO</name>
<keyword evidence="1" id="KW-0812">Transmembrane</keyword>
<dbReference type="Pfam" id="PF13160">
    <property type="entry name" value="DUF3995"/>
    <property type="match status" value="1"/>
</dbReference>
<evidence type="ECO:0000313" key="3">
    <source>
        <dbReference type="Proteomes" id="UP000016536"/>
    </source>
</evidence>
<feature type="transmembrane region" description="Helical" evidence="1">
    <location>
        <begin position="7"/>
        <end position="28"/>
    </location>
</feature>
<dbReference type="PATRIC" id="fig|1321818.3.peg.2267"/>
<accession>U1QJF6</accession>
<gene>
    <name evidence="2" type="ORF">HMPREF1979_02711</name>
</gene>
<feature type="transmembrane region" description="Helical" evidence="1">
    <location>
        <begin position="130"/>
        <end position="151"/>
    </location>
</feature>
<dbReference type="RefSeq" id="WP_021609342.1">
    <property type="nucleotide sequence ID" value="NZ_KE951970.1"/>
</dbReference>
<feature type="transmembrane region" description="Helical" evidence="1">
    <location>
        <begin position="52"/>
        <end position="75"/>
    </location>
</feature>
<feature type="transmembrane region" description="Helical" evidence="1">
    <location>
        <begin position="87"/>
        <end position="110"/>
    </location>
</feature>
<dbReference type="AlphaFoldDB" id="U1QJF6"/>
<comment type="caution">
    <text evidence="2">The sequence shown here is derived from an EMBL/GenBank/DDBJ whole genome shotgun (WGS) entry which is preliminary data.</text>
</comment>
<keyword evidence="1" id="KW-1133">Transmembrane helix</keyword>
<protein>
    <recommendedName>
        <fullName evidence="4">DUF3995 domain-containing protein</fullName>
    </recommendedName>
</protein>
<keyword evidence="1" id="KW-0472">Membrane</keyword>
<evidence type="ECO:0000256" key="1">
    <source>
        <dbReference type="SAM" id="Phobius"/>
    </source>
</evidence>
<reference evidence="2 3" key="1">
    <citation type="submission" date="2013-08" db="EMBL/GenBank/DDBJ databases">
        <authorList>
            <person name="Weinstock G."/>
            <person name="Sodergren E."/>
            <person name="Wylie T."/>
            <person name="Fulton L."/>
            <person name="Fulton R."/>
            <person name="Fronick C."/>
            <person name="O'Laughlin M."/>
            <person name="Godfrey J."/>
            <person name="Miner T."/>
            <person name="Herter B."/>
            <person name="Appelbaum E."/>
            <person name="Cordes M."/>
            <person name="Lek S."/>
            <person name="Wollam A."/>
            <person name="Pepin K.H."/>
            <person name="Palsikar V.B."/>
            <person name="Mitreva M."/>
            <person name="Wilson R.K."/>
        </authorList>
    </citation>
    <scope>NUCLEOTIDE SEQUENCE [LARGE SCALE GENOMIC DNA]</scope>
    <source>
        <strain evidence="2 3">F0542</strain>
    </source>
</reference>
<keyword evidence="3" id="KW-1185">Reference proteome</keyword>
<evidence type="ECO:0008006" key="4">
    <source>
        <dbReference type="Google" id="ProtNLM"/>
    </source>
</evidence>
<dbReference type="HOGENOM" id="CLU_1583062_0_0_11"/>
<dbReference type="Proteomes" id="UP000016536">
    <property type="component" value="Unassembled WGS sequence"/>
</dbReference>
<sequence>MTGRSRAVVIAMMLWWAFFGCISVSWSLGSPWLVDTVLQGDALRLAQERPTWFVVVVLVSGLVKLGFVVFGFALLRPDVIRVPRWMRLAFGWISGALLMAYGLIGSAPAIPRLLSGQPLSRYGWWRLLLWMPHFWVGGILVLAATVAYLRWSRPEPVHVRSVFTRGGGMVR</sequence>
<evidence type="ECO:0000313" key="2">
    <source>
        <dbReference type="EMBL" id="ERH22306.1"/>
    </source>
</evidence>
<dbReference type="InterPro" id="IPR025058">
    <property type="entry name" value="DUF3995"/>
</dbReference>
<proteinExistence type="predicted"/>
<organism evidence="2 3">
    <name type="scientific">Actinomyces johnsonii F0542</name>
    <dbReference type="NCBI Taxonomy" id="1321818"/>
    <lineage>
        <taxon>Bacteria</taxon>
        <taxon>Bacillati</taxon>
        <taxon>Actinomycetota</taxon>
        <taxon>Actinomycetes</taxon>
        <taxon>Actinomycetales</taxon>
        <taxon>Actinomycetaceae</taxon>
        <taxon>Actinomyces</taxon>
    </lineage>
</organism>
<dbReference type="PROSITE" id="PS51257">
    <property type="entry name" value="PROKAR_LIPOPROTEIN"/>
    <property type="match status" value="1"/>
</dbReference>
<dbReference type="EMBL" id="AWSE01000186">
    <property type="protein sequence ID" value="ERH22306.1"/>
    <property type="molecule type" value="Genomic_DNA"/>
</dbReference>